<dbReference type="Proteomes" id="UP000053029">
    <property type="component" value="Unassembled WGS sequence"/>
</dbReference>
<dbReference type="HOGENOM" id="CLU_169107_0_0_1"/>
<feature type="coiled-coil region" evidence="1">
    <location>
        <begin position="68"/>
        <end position="102"/>
    </location>
</feature>
<evidence type="ECO:0000313" key="2">
    <source>
        <dbReference type="EMBL" id="KIW77448.1"/>
    </source>
</evidence>
<name>A0A0D2G9U6_9EURO</name>
<keyword evidence="3" id="KW-1185">Reference proteome</keyword>
<dbReference type="RefSeq" id="XP_013281256.1">
    <property type="nucleotide sequence ID" value="XM_013425802.1"/>
</dbReference>
<evidence type="ECO:0000313" key="3">
    <source>
        <dbReference type="Proteomes" id="UP000053029"/>
    </source>
</evidence>
<organism evidence="2 3">
    <name type="scientific">Fonsecaea pedrosoi CBS 271.37</name>
    <dbReference type="NCBI Taxonomy" id="1442368"/>
    <lineage>
        <taxon>Eukaryota</taxon>
        <taxon>Fungi</taxon>
        <taxon>Dikarya</taxon>
        <taxon>Ascomycota</taxon>
        <taxon>Pezizomycotina</taxon>
        <taxon>Eurotiomycetes</taxon>
        <taxon>Chaetothyriomycetidae</taxon>
        <taxon>Chaetothyriales</taxon>
        <taxon>Herpotrichiellaceae</taxon>
        <taxon>Fonsecaea</taxon>
    </lineage>
</organism>
<dbReference type="OrthoDB" id="4141480at2759"/>
<dbReference type="AlphaFoldDB" id="A0A0D2G9U6"/>
<protein>
    <submittedName>
        <fullName evidence="2">Uncharacterized protein</fullName>
    </submittedName>
</protein>
<reference evidence="2 3" key="1">
    <citation type="submission" date="2015-01" db="EMBL/GenBank/DDBJ databases">
        <title>The Genome Sequence of Fonsecaea pedrosoi CBS 271.37.</title>
        <authorList>
            <consortium name="The Broad Institute Genomics Platform"/>
            <person name="Cuomo C."/>
            <person name="de Hoog S."/>
            <person name="Gorbushina A."/>
            <person name="Stielow B."/>
            <person name="Teixiera M."/>
            <person name="Abouelleil A."/>
            <person name="Chapman S.B."/>
            <person name="Priest M."/>
            <person name="Young S.K."/>
            <person name="Wortman J."/>
            <person name="Nusbaum C."/>
            <person name="Birren B."/>
        </authorList>
    </citation>
    <scope>NUCLEOTIDE SEQUENCE [LARGE SCALE GENOMIC DNA]</scope>
    <source>
        <strain evidence="2 3">CBS 271.37</strain>
    </source>
</reference>
<dbReference type="EMBL" id="KN846974">
    <property type="protein sequence ID" value="KIW77448.1"/>
    <property type="molecule type" value="Genomic_DNA"/>
</dbReference>
<dbReference type="VEuPathDB" id="FungiDB:Z517_09894"/>
<gene>
    <name evidence="2" type="ORF">Z517_09894</name>
</gene>
<sequence>MDFLPTMLKGRRAAPAVAAAAAAAAAGDTTKSDAPVVVTAYYEQYKTENIQTVFRDYFPSEESSQEERDVLLEKRVEISRKAERLQADKRAFSAANQQASRERLGQGVRCYDWAYAVQDDSKDADEKK</sequence>
<proteinExistence type="predicted"/>
<dbReference type="GeneID" id="25309384"/>
<accession>A0A0D2G9U6</accession>
<keyword evidence="1" id="KW-0175">Coiled coil</keyword>
<evidence type="ECO:0000256" key="1">
    <source>
        <dbReference type="SAM" id="Coils"/>
    </source>
</evidence>